<dbReference type="InterPro" id="IPR017871">
    <property type="entry name" value="ABC_transporter-like_CS"/>
</dbReference>
<accession>A0ABT4JTP6</accession>
<protein>
    <submittedName>
        <fullName evidence="4">ABC transporter ATP-binding protein</fullName>
    </submittedName>
</protein>
<evidence type="ECO:0000313" key="5">
    <source>
        <dbReference type="Proteomes" id="UP001149719"/>
    </source>
</evidence>
<dbReference type="RefSeq" id="WP_269124483.1">
    <property type="nucleotide sequence ID" value="NZ_JAPUBN010000013.1"/>
</dbReference>
<feature type="domain" description="ABC transporter" evidence="3">
    <location>
        <begin position="16"/>
        <end position="245"/>
    </location>
</feature>
<evidence type="ECO:0000259" key="3">
    <source>
        <dbReference type="PROSITE" id="PS50893"/>
    </source>
</evidence>
<dbReference type="GO" id="GO:0005524">
    <property type="term" value="F:ATP binding"/>
    <property type="evidence" value="ECO:0007669"/>
    <property type="project" value="UniProtKB-KW"/>
</dbReference>
<proteinExistence type="predicted"/>
<dbReference type="Proteomes" id="UP001149719">
    <property type="component" value="Unassembled WGS sequence"/>
</dbReference>
<dbReference type="InterPro" id="IPR003593">
    <property type="entry name" value="AAA+_ATPase"/>
</dbReference>
<name>A0ABT4JTP6_9GAMM</name>
<dbReference type="PANTHER" id="PTHR43038">
    <property type="entry name" value="ATP-BINDING CASSETTE, SUB-FAMILY H, MEMBER 1"/>
    <property type="match status" value="1"/>
</dbReference>
<evidence type="ECO:0000256" key="1">
    <source>
        <dbReference type="ARBA" id="ARBA00022741"/>
    </source>
</evidence>
<dbReference type="Gene3D" id="3.40.50.300">
    <property type="entry name" value="P-loop containing nucleotide triphosphate hydrolases"/>
    <property type="match status" value="1"/>
</dbReference>
<gene>
    <name evidence="4" type="ORF">O1D97_07965</name>
</gene>
<keyword evidence="2 4" id="KW-0067">ATP-binding</keyword>
<dbReference type="SUPFAM" id="SSF52540">
    <property type="entry name" value="P-loop containing nucleoside triphosphate hydrolases"/>
    <property type="match status" value="1"/>
</dbReference>
<comment type="caution">
    <text evidence="4">The sequence shown here is derived from an EMBL/GenBank/DDBJ whole genome shotgun (WGS) entry which is preliminary data.</text>
</comment>
<dbReference type="PROSITE" id="PS50893">
    <property type="entry name" value="ABC_TRANSPORTER_2"/>
    <property type="match status" value="1"/>
</dbReference>
<reference evidence="4" key="1">
    <citation type="submission" date="2022-12" db="EMBL/GenBank/DDBJ databases">
        <title>Marinomonas 15G1-11 sp. nov, isolated from marine algae.</title>
        <authorList>
            <person name="Butt M."/>
            <person name="Choi D.G."/>
            <person name="Kim J.M."/>
            <person name="Lee J.K."/>
            <person name="Baek J.H."/>
            <person name="Jeon C.O."/>
        </authorList>
    </citation>
    <scope>NUCLEOTIDE SEQUENCE</scope>
    <source>
        <strain evidence="4">15G1-11</strain>
    </source>
</reference>
<keyword evidence="1" id="KW-0547">Nucleotide-binding</keyword>
<dbReference type="PROSITE" id="PS00211">
    <property type="entry name" value="ABC_TRANSPORTER_1"/>
    <property type="match status" value="1"/>
</dbReference>
<evidence type="ECO:0000313" key="4">
    <source>
        <dbReference type="EMBL" id="MCZ2721590.1"/>
    </source>
</evidence>
<dbReference type="PANTHER" id="PTHR43038:SF3">
    <property type="entry name" value="ABC TRANSPORTER G FAMILY MEMBER 20 ISOFORM X1"/>
    <property type="match status" value="1"/>
</dbReference>
<sequence length="316" mass="34812">MTGKVFKEGGHLEYAIEAKGLSKSFGQHIAINQLDLQIPKGRIYGFLGPNGCGKSTCIRLLTGLLEASNGEVNILGKPLLGNEESLKQRIGYMTQKFSLYDDLTVKENLSFVGAIYGFTGKQKKARINELLSLYDLEKQTKQFAGSMSGGQKQRLALACATLHSPELLFLDEPTSAVDPENRREFWERLFDLCDAGTTILVSTHYMDEAERCHALAILEEGNKRADGSPQQLMEAMPAKVVEVSGDNLRRLKQNLIQHPDIMSAAQIGAHLRVLVKQKVANPLRFISQLSDGRVAVLARPSLEDVFVACTGGRHVD</sequence>
<dbReference type="EMBL" id="JAPUBN010000013">
    <property type="protein sequence ID" value="MCZ2721590.1"/>
    <property type="molecule type" value="Genomic_DNA"/>
</dbReference>
<organism evidence="4 5">
    <name type="scientific">Marinomonas phaeophyticola</name>
    <dbReference type="NCBI Taxonomy" id="3004091"/>
    <lineage>
        <taxon>Bacteria</taxon>
        <taxon>Pseudomonadati</taxon>
        <taxon>Pseudomonadota</taxon>
        <taxon>Gammaproteobacteria</taxon>
        <taxon>Oceanospirillales</taxon>
        <taxon>Oceanospirillaceae</taxon>
        <taxon>Marinomonas</taxon>
    </lineage>
</organism>
<dbReference type="InterPro" id="IPR027417">
    <property type="entry name" value="P-loop_NTPase"/>
</dbReference>
<dbReference type="SMART" id="SM00382">
    <property type="entry name" value="AAA"/>
    <property type="match status" value="1"/>
</dbReference>
<evidence type="ECO:0000256" key="2">
    <source>
        <dbReference type="ARBA" id="ARBA00022840"/>
    </source>
</evidence>
<dbReference type="CDD" id="cd03230">
    <property type="entry name" value="ABC_DR_subfamily_A"/>
    <property type="match status" value="1"/>
</dbReference>
<dbReference type="InterPro" id="IPR003439">
    <property type="entry name" value="ABC_transporter-like_ATP-bd"/>
</dbReference>
<dbReference type="Pfam" id="PF00005">
    <property type="entry name" value="ABC_tran"/>
    <property type="match status" value="1"/>
</dbReference>
<keyword evidence="5" id="KW-1185">Reference proteome</keyword>